<sequence length="383" mass="44766">MDVLWKENNIFYNVLCVLITENEKLFDRSDARLYWKTVFHMAVIFHHGYVVNFAAGINLDGEFKEIRMLKMFRAAYLTGWNFSFQTTFLCLALTYDVLQWLDKEGGKFGQKIKYFRDIVFNGLVFPFTCFVHFMFWALYFIDRELVFPTVYDQILPWWLNHCVHTNIIIVLIIETILTSRRYPTDVKVETIIYVFINIFYAVVFYSIYFFAGCWLYGVFGVMNWWQVCIYQCGISLSAYLFYHSAFFFNRLIHGPENTEQITATTNGDVESKNVKEFNGNEMRIACVENIQIGDTPKLLKDNVMVKNGSNGEKANGEEFNGEKSNGEKLNEDSKVSENGHNDKNGKDWRSFEENGNGVENGAFEKSWSTKYRTSRNEFDNSSL</sequence>
<comment type="caution">
    <text evidence="1">The sequence shown here is derived from an EMBL/GenBank/DDBJ whole genome shotgun (WGS) entry which is preliminary data.</text>
</comment>
<name>A0ACC0KYC1_CHOFU</name>
<organism evidence="1 2">
    <name type="scientific">Choristoneura fumiferana</name>
    <name type="common">Spruce budworm moth</name>
    <name type="synonym">Archips fumiferana</name>
    <dbReference type="NCBI Taxonomy" id="7141"/>
    <lineage>
        <taxon>Eukaryota</taxon>
        <taxon>Metazoa</taxon>
        <taxon>Ecdysozoa</taxon>
        <taxon>Arthropoda</taxon>
        <taxon>Hexapoda</taxon>
        <taxon>Insecta</taxon>
        <taxon>Pterygota</taxon>
        <taxon>Neoptera</taxon>
        <taxon>Endopterygota</taxon>
        <taxon>Lepidoptera</taxon>
        <taxon>Glossata</taxon>
        <taxon>Ditrysia</taxon>
        <taxon>Tortricoidea</taxon>
        <taxon>Tortricidae</taxon>
        <taxon>Tortricinae</taxon>
        <taxon>Choristoneura</taxon>
    </lineage>
</organism>
<protein>
    <submittedName>
        <fullName evidence="1">Uncharacterized protein</fullName>
    </submittedName>
</protein>
<evidence type="ECO:0000313" key="1">
    <source>
        <dbReference type="EMBL" id="KAI8441270.1"/>
    </source>
</evidence>
<dbReference type="Proteomes" id="UP001064048">
    <property type="component" value="Chromosome 27"/>
</dbReference>
<gene>
    <name evidence="1" type="ORF">MSG28_014909</name>
</gene>
<dbReference type="EMBL" id="CM046127">
    <property type="protein sequence ID" value="KAI8441270.1"/>
    <property type="molecule type" value="Genomic_DNA"/>
</dbReference>
<reference evidence="1 2" key="1">
    <citation type="journal article" date="2022" name="Genome Biol. Evol.">
        <title>The Spruce Budworm Genome: Reconstructing the Evolutionary History of Antifreeze Proteins.</title>
        <authorList>
            <person name="Beliveau C."/>
            <person name="Gagne P."/>
            <person name="Picq S."/>
            <person name="Vernygora O."/>
            <person name="Keeling C.I."/>
            <person name="Pinkney K."/>
            <person name="Doucet D."/>
            <person name="Wen F."/>
            <person name="Johnston J.S."/>
            <person name="Maaroufi H."/>
            <person name="Boyle B."/>
            <person name="Laroche J."/>
            <person name="Dewar K."/>
            <person name="Juretic N."/>
            <person name="Blackburn G."/>
            <person name="Nisole A."/>
            <person name="Brunet B."/>
            <person name="Brandao M."/>
            <person name="Lumley L."/>
            <person name="Duan J."/>
            <person name="Quan G."/>
            <person name="Lucarotti C.J."/>
            <person name="Roe A.D."/>
            <person name="Sperling F.A.H."/>
            <person name="Levesque R.C."/>
            <person name="Cusson M."/>
        </authorList>
    </citation>
    <scope>NUCLEOTIDE SEQUENCE [LARGE SCALE GENOMIC DNA]</scope>
    <source>
        <strain evidence="1">Glfc:IPQL:Cfum</strain>
    </source>
</reference>
<evidence type="ECO:0000313" key="2">
    <source>
        <dbReference type="Proteomes" id="UP001064048"/>
    </source>
</evidence>
<keyword evidence="2" id="KW-1185">Reference proteome</keyword>
<accession>A0ACC0KYC1</accession>
<proteinExistence type="predicted"/>